<dbReference type="STRING" id="1190417.SAMN05660690_1801"/>
<dbReference type="PANTHER" id="PTHR45947">
    <property type="entry name" value="SULFOQUINOVOSYL TRANSFERASE SQD2"/>
    <property type="match status" value="1"/>
</dbReference>
<dbReference type="AlphaFoldDB" id="A0A1G6MDY0"/>
<dbReference type="OrthoDB" id="6286688at2"/>
<keyword evidence="2 4" id="KW-0808">Transferase</keyword>
<gene>
    <name evidence="4" type="ORF">SAMN05660690_1801</name>
</gene>
<sequence length="402" mass="42957">MRICFVSRRYWPAVSGMSVYAENLLRELVALGHEVVLVSQYRDDEAGTRVYGGGPPPADRVPAGVEVHALPSRGETVVPADWEGDTAEIVRTVVGLHRERPFDVLHAQYGYPPGLAVLAAARKTGLPAVVSIQGGDGHWVGTCCTTHAHAMRAVVDASSAVLIGSASFRDEVVGNLGSDPARFTIVPGATDTRRFTPAERPLGALQDPPVLLFHGRVDRRKGVLDLLEALPDGVRLVVSGIGPDLDEARARADGRTTFLGYVPPDEAPAVYRSADVFVSPTYSEGFSNTLLEAMASGLPTVSTDSVGVVDCLRHGENGLLHAPGDVAGLRAALDRLLGDGALRERLATTALEEVRRLYSWPVLARAIDDVYRAVAGTTPSHAWTMPPEVDLSCRFRSAAHLL</sequence>
<name>A0A1G6MDY0_9ACTN</name>
<dbReference type="InterPro" id="IPR050194">
    <property type="entry name" value="Glycosyltransferase_grp1"/>
</dbReference>
<dbReference type="Gene3D" id="3.40.50.2000">
    <property type="entry name" value="Glycogen Phosphorylase B"/>
    <property type="match status" value="2"/>
</dbReference>
<dbReference type="InterPro" id="IPR028098">
    <property type="entry name" value="Glyco_trans_4-like_N"/>
</dbReference>
<accession>A0A1G6MDY0</accession>
<dbReference type="Proteomes" id="UP000199416">
    <property type="component" value="Unassembled WGS sequence"/>
</dbReference>
<evidence type="ECO:0000256" key="1">
    <source>
        <dbReference type="ARBA" id="ARBA00022676"/>
    </source>
</evidence>
<dbReference type="Pfam" id="PF13579">
    <property type="entry name" value="Glyco_trans_4_4"/>
    <property type="match status" value="1"/>
</dbReference>
<evidence type="ECO:0000256" key="2">
    <source>
        <dbReference type="ARBA" id="ARBA00022679"/>
    </source>
</evidence>
<dbReference type="SUPFAM" id="SSF53756">
    <property type="entry name" value="UDP-Glycosyltransferase/glycogen phosphorylase"/>
    <property type="match status" value="1"/>
</dbReference>
<organism evidence="4 5">
    <name type="scientific">Geodermatophilus telluris</name>
    <dbReference type="NCBI Taxonomy" id="1190417"/>
    <lineage>
        <taxon>Bacteria</taxon>
        <taxon>Bacillati</taxon>
        <taxon>Actinomycetota</taxon>
        <taxon>Actinomycetes</taxon>
        <taxon>Geodermatophilales</taxon>
        <taxon>Geodermatophilaceae</taxon>
        <taxon>Geodermatophilus</taxon>
    </lineage>
</organism>
<evidence type="ECO:0000313" key="4">
    <source>
        <dbReference type="EMBL" id="SDC53474.1"/>
    </source>
</evidence>
<proteinExistence type="predicted"/>
<dbReference type="CDD" id="cd03801">
    <property type="entry name" value="GT4_PimA-like"/>
    <property type="match status" value="1"/>
</dbReference>
<protein>
    <submittedName>
        <fullName evidence="4">Glycosyltransferase involved in cell wall bisynthesis</fullName>
    </submittedName>
</protein>
<dbReference type="GO" id="GO:1901137">
    <property type="term" value="P:carbohydrate derivative biosynthetic process"/>
    <property type="evidence" value="ECO:0007669"/>
    <property type="project" value="UniProtKB-ARBA"/>
</dbReference>
<keyword evidence="5" id="KW-1185">Reference proteome</keyword>
<dbReference type="RefSeq" id="WP_091365228.1">
    <property type="nucleotide sequence ID" value="NZ_FMZF01000002.1"/>
</dbReference>
<reference evidence="5" key="1">
    <citation type="submission" date="2016-10" db="EMBL/GenBank/DDBJ databases">
        <authorList>
            <person name="Varghese N."/>
            <person name="Submissions S."/>
        </authorList>
    </citation>
    <scope>NUCLEOTIDE SEQUENCE [LARGE SCALE GENOMIC DNA]</scope>
    <source>
        <strain evidence="5">DSM 45421</strain>
    </source>
</reference>
<keyword evidence="1" id="KW-0328">Glycosyltransferase</keyword>
<evidence type="ECO:0000313" key="5">
    <source>
        <dbReference type="Proteomes" id="UP000199416"/>
    </source>
</evidence>
<dbReference type="GO" id="GO:0016757">
    <property type="term" value="F:glycosyltransferase activity"/>
    <property type="evidence" value="ECO:0007669"/>
    <property type="project" value="UniProtKB-KW"/>
</dbReference>
<dbReference type="EMBL" id="FMZF01000002">
    <property type="protein sequence ID" value="SDC53474.1"/>
    <property type="molecule type" value="Genomic_DNA"/>
</dbReference>
<dbReference type="PANTHER" id="PTHR45947:SF3">
    <property type="entry name" value="SULFOQUINOVOSYL TRANSFERASE SQD2"/>
    <property type="match status" value="1"/>
</dbReference>
<dbReference type="Pfam" id="PF13692">
    <property type="entry name" value="Glyco_trans_1_4"/>
    <property type="match status" value="1"/>
</dbReference>
<feature type="domain" description="Glycosyltransferase subfamily 4-like N-terminal" evidence="3">
    <location>
        <begin position="15"/>
        <end position="187"/>
    </location>
</feature>
<evidence type="ECO:0000259" key="3">
    <source>
        <dbReference type="Pfam" id="PF13579"/>
    </source>
</evidence>